<keyword evidence="1" id="KW-0732">Signal</keyword>
<protein>
    <submittedName>
        <fullName evidence="2">Uncharacterized protein</fullName>
    </submittedName>
</protein>
<dbReference type="AlphaFoldDB" id="A0A941I380"/>
<comment type="caution">
    <text evidence="2">The sequence shown here is derived from an EMBL/GenBank/DDBJ whole genome shotgun (WGS) entry which is preliminary data.</text>
</comment>
<keyword evidence="3" id="KW-1185">Reference proteome</keyword>
<dbReference type="EMBL" id="JAGSPM010000003">
    <property type="protein sequence ID" value="MBR7746136.1"/>
    <property type="molecule type" value="Genomic_DNA"/>
</dbReference>
<evidence type="ECO:0000313" key="2">
    <source>
        <dbReference type="EMBL" id="MBR7746136.1"/>
    </source>
</evidence>
<reference evidence="2 3" key="1">
    <citation type="submission" date="2021-04" db="EMBL/GenBank/DDBJ databases">
        <title>novel species isolated from subtropical streams in China.</title>
        <authorList>
            <person name="Lu H."/>
        </authorList>
    </citation>
    <scope>NUCLEOTIDE SEQUENCE [LARGE SCALE GENOMIC DNA]</scope>
    <source>
        <strain evidence="2 3">BYS107W</strain>
    </source>
</reference>
<evidence type="ECO:0000313" key="3">
    <source>
        <dbReference type="Proteomes" id="UP000680158"/>
    </source>
</evidence>
<name>A0A941I380_9BURK</name>
<proteinExistence type="predicted"/>
<gene>
    <name evidence="2" type="ORF">KDM92_06045</name>
</gene>
<feature type="signal peptide" evidence="1">
    <location>
        <begin position="1"/>
        <end position="18"/>
    </location>
</feature>
<dbReference type="RefSeq" id="WP_212683508.1">
    <property type="nucleotide sequence ID" value="NZ_JAGSPM010000003.1"/>
</dbReference>
<organism evidence="2 3">
    <name type="scientific">Undibacterium baiyunense</name>
    <dbReference type="NCBI Taxonomy" id="2828731"/>
    <lineage>
        <taxon>Bacteria</taxon>
        <taxon>Pseudomonadati</taxon>
        <taxon>Pseudomonadota</taxon>
        <taxon>Betaproteobacteria</taxon>
        <taxon>Burkholderiales</taxon>
        <taxon>Oxalobacteraceae</taxon>
        <taxon>Undibacterium</taxon>
    </lineage>
</organism>
<feature type="chain" id="PRO_5037597993" evidence="1">
    <location>
        <begin position="19"/>
        <end position="63"/>
    </location>
</feature>
<evidence type="ECO:0000256" key="1">
    <source>
        <dbReference type="SAM" id="SignalP"/>
    </source>
</evidence>
<sequence>MRKIIYQLLIALFCISLAGCDQDTILQSFAPKEDQALASKYFSLLKNRQLSENLSHADKTEQK</sequence>
<dbReference type="Proteomes" id="UP000680158">
    <property type="component" value="Unassembled WGS sequence"/>
</dbReference>
<accession>A0A941I380</accession>
<dbReference type="PROSITE" id="PS51257">
    <property type="entry name" value="PROKAR_LIPOPROTEIN"/>
    <property type="match status" value="1"/>
</dbReference>